<organism evidence="4 5">
    <name type="scientific">Liquidambar formosana</name>
    <name type="common">Formosan gum</name>
    <dbReference type="NCBI Taxonomy" id="63359"/>
    <lineage>
        <taxon>Eukaryota</taxon>
        <taxon>Viridiplantae</taxon>
        <taxon>Streptophyta</taxon>
        <taxon>Embryophyta</taxon>
        <taxon>Tracheophyta</taxon>
        <taxon>Spermatophyta</taxon>
        <taxon>Magnoliopsida</taxon>
        <taxon>eudicotyledons</taxon>
        <taxon>Gunneridae</taxon>
        <taxon>Pentapetalae</taxon>
        <taxon>Saxifragales</taxon>
        <taxon>Altingiaceae</taxon>
        <taxon>Liquidambar</taxon>
    </lineage>
</organism>
<evidence type="ECO:0000256" key="2">
    <source>
        <dbReference type="SAM" id="MobiDB-lite"/>
    </source>
</evidence>
<protein>
    <recommendedName>
        <fullName evidence="3">CCDC22 coiled-coil domain-containing protein</fullName>
    </recommendedName>
</protein>
<dbReference type="Proteomes" id="UP001415857">
    <property type="component" value="Unassembled WGS sequence"/>
</dbReference>
<dbReference type="GO" id="GO:2000060">
    <property type="term" value="P:positive regulation of ubiquitin-dependent protein catabolic process"/>
    <property type="evidence" value="ECO:0007669"/>
    <property type="project" value="TreeGrafter"/>
</dbReference>
<dbReference type="PANTHER" id="PTHR15668:SF4">
    <property type="entry name" value="COILED-COIL DOMAIN-CONTAINING PROTEIN 22"/>
    <property type="match status" value="1"/>
</dbReference>
<keyword evidence="1" id="KW-0175">Coiled coil</keyword>
<reference evidence="4 5" key="1">
    <citation type="journal article" date="2024" name="Plant J.">
        <title>Genome sequences and population genomics reveal climatic adaptation and genomic divergence between two closely related sweetgum species.</title>
        <authorList>
            <person name="Xu W.Q."/>
            <person name="Ren C.Q."/>
            <person name="Zhang X.Y."/>
            <person name="Comes H.P."/>
            <person name="Liu X.H."/>
            <person name="Li Y.G."/>
            <person name="Kettle C.J."/>
            <person name="Jalonen R."/>
            <person name="Gaisberger H."/>
            <person name="Ma Y.Z."/>
            <person name="Qiu Y.X."/>
        </authorList>
    </citation>
    <scope>NUCLEOTIDE SEQUENCE [LARGE SCALE GENOMIC DNA]</scope>
    <source>
        <strain evidence="4">Hangzhou</strain>
    </source>
</reference>
<keyword evidence="5" id="KW-1185">Reference proteome</keyword>
<feature type="coiled-coil region" evidence="1">
    <location>
        <begin position="165"/>
        <end position="238"/>
    </location>
</feature>
<evidence type="ECO:0000313" key="5">
    <source>
        <dbReference type="Proteomes" id="UP001415857"/>
    </source>
</evidence>
<name>A0AAP0NA75_LIQFO</name>
<feature type="coiled-coil region" evidence="1">
    <location>
        <begin position="359"/>
        <end position="386"/>
    </location>
</feature>
<evidence type="ECO:0000259" key="3">
    <source>
        <dbReference type="Pfam" id="PF05667"/>
    </source>
</evidence>
<gene>
    <name evidence="4" type="ORF">L1049_000709</name>
</gene>
<evidence type="ECO:0000313" key="4">
    <source>
        <dbReference type="EMBL" id="KAK9268943.1"/>
    </source>
</evidence>
<proteinExistence type="predicted"/>
<dbReference type="InterPro" id="IPR008530">
    <property type="entry name" value="CCDC22"/>
</dbReference>
<dbReference type="GO" id="GO:0097602">
    <property type="term" value="F:cullin family protein binding"/>
    <property type="evidence" value="ECO:0007669"/>
    <property type="project" value="TreeGrafter"/>
</dbReference>
<dbReference type="InterPro" id="IPR048348">
    <property type="entry name" value="CCDC22_CC"/>
</dbReference>
<evidence type="ECO:0000256" key="1">
    <source>
        <dbReference type="SAM" id="Coils"/>
    </source>
</evidence>
<feature type="region of interest" description="Disordered" evidence="2">
    <location>
        <begin position="73"/>
        <end position="102"/>
    </location>
</feature>
<dbReference type="AlphaFoldDB" id="A0AAP0NA75"/>
<feature type="domain" description="CCDC22 coiled-coil" evidence="3">
    <location>
        <begin position="101"/>
        <end position="357"/>
    </location>
</feature>
<feature type="coiled-coil region" evidence="1">
    <location>
        <begin position="102"/>
        <end position="129"/>
    </location>
</feature>
<comment type="caution">
    <text evidence="4">The sequence shown here is derived from an EMBL/GenBank/DDBJ whole genome shotgun (WGS) entry which is preliminary data.</text>
</comment>
<feature type="compositionally biased region" description="Basic and acidic residues" evidence="2">
    <location>
        <begin position="73"/>
        <end position="92"/>
    </location>
</feature>
<dbReference type="EMBL" id="JBBPBK010000015">
    <property type="protein sequence ID" value="KAK9268943.1"/>
    <property type="molecule type" value="Genomic_DNA"/>
</dbReference>
<sequence length="390" mass="45435">MQFDSRGADLNDQKIGDKLKDLKLKTEVPESSNTKVECVFVGESHETHIVPQKMDEAAVGGISIYGMQDLRRKELTNVEGHKEPSEESEASRGDASGNEVSVAEVEQKLTSLEEKSDKIRYKIENLRSQEKQRVPNYRHIEEEYELLKAAVEMAFDDQHPADFHIEQLNAQVDAKKRNLVELESRRDAFRKTLEEKQRTLEESLYATKPEVREKYQKLKEVKLEMQSVLSEIRKREEEHSKLSADVKKQPKVANRRSYIQRITEITKNSRKQDADIERILKETRELQLESNSIQERLHRTYAVVDETVFREAKKDPVVRQAYRLLTSIHDSFRQISEKILATDRTRREVAEHEAKLAAMASRSLNVEKLQADLDAIRRENEYLEQHPQDN</sequence>
<accession>A0AAP0NA75</accession>
<dbReference type="PANTHER" id="PTHR15668">
    <property type="entry name" value="JM1 PROTEIN"/>
    <property type="match status" value="1"/>
</dbReference>
<dbReference type="Pfam" id="PF05667">
    <property type="entry name" value="CCDC22_CC"/>
    <property type="match status" value="1"/>
</dbReference>